<sequence>MHDATCALDIDPPSKVHILPGMSTADTAAWYATVVKLGTSQDDFRLFLRNAIFPTVAIRCAAPEVITSAMVQGNGFRDPIFVHGKLPGMLIPDGRINPKDVPSLVASGDSAVKVAVANATTLQPCNGDDLELHCRGDRFRRSLVEFPIADTPLERQFKAPPMVRDLDWFHQLNPTGPLNPNTFVTVRGPASFRDFRMNPWGTSAWLTLGDGLPLTVYLIPPSPVNLSHFAANEKHHVARFTLLFMGNGMHGCHRVDMAAPHDTLFIPPGWLWASHVPEQAAAASTCVVYSGYFFHGFTLQSQFQLLQFHSMLVSNTSYTTDWPIVSTMAEFKSPQPATGTLRQVLKYWIWPAMHMYSRRLKKQRSMSPWENLGLFLAMPHIRAMTGDESSMSQPHDDELPCGWFTGHTADNIQPILDAVASHLKLKQEATPQLAQVSMNHVAASAPNAEKRPPFDPPRMSLKSATEFLHSLTTNTPSATSSSASSSSSQLSSGAAPRPSADRRRGVPKHSFLTPPPTPTTTTTAATPSIPKRPCSKCKASAPCTCKLDDSDDSDEALWDEDAAVLAKGNTKPTRDLPPSAAKKPAKASKATTTPKNQRPRDRTFSPPLSKAPPHDFDAWLTSPPVALPPKPKKTSIPPPAKAHPTTSQTKQPSIHDDDFDLWETSPPVALPPKPNTAKPSKLSKEIAKPTPTRSPRVAKTPVKTSIKPPMKLVELSDSDDDEVDWFATTEPQAIPLPTRTQRKAAKPSNQVATSRPPSGSSSSKKCSACPPAYQRCASCTYCIKTHCVCATKCGCGDGVPKCPVCQHCFATHCTCGPTSQSPAPPPLTLLARRKNELRFVQAVQESTLQLVGRTAQDLHDDLHAQKFDTHEGNFDYLLSLPVSRFLRPPSPRIFLSNDPLPPPQNASRGRNGGVASRKRLLDKAMPDEAPSRRRSRPS</sequence>
<dbReference type="AlphaFoldDB" id="W4H252"/>
<dbReference type="STRING" id="112090.W4H252"/>
<feature type="compositionally biased region" description="Low complexity" evidence="1">
    <location>
        <begin position="577"/>
        <end position="595"/>
    </location>
</feature>
<gene>
    <name evidence="2" type="ORF">H257_02551</name>
</gene>
<feature type="region of interest" description="Disordered" evidence="1">
    <location>
        <begin position="473"/>
        <end position="541"/>
    </location>
</feature>
<feature type="region of interest" description="Disordered" evidence="1">
    <location>
        <begin position="729"/>
        <end position="765"/>
    </location>
</feature>
<feature type="compositionally biased region" description="Low complexity" evidence="1">
    <location>
        <begin position="754"/>
        <end position="765"/>
    </location>
</feature>
<feature type="compositionally biased region" description="Low complexity" evidence="1">
    <location>
        <begin position="473"/>
        <end position="495"/>
    </location>
</feature>
<protein>
    <recommendedName>
        <fullName evidence="3">JmjC domain-containing protein</fullName>
    </recommendedName>
</protein>
<dbReference type="Gene3D" id="2.60.120.650">
    <property type="entry name" value="Cupin"/>
    <property type="match status" value="1"/>
</dbReference>
<feature type="compositionally biased region" description="Basic and acidic residues" evidence="1">
    <location>
        <begin position="919"/>
        <end position="931"/>
    </location>
</feature>
<feature type="region of interest" description="Disordered" evidence="1">
    <location>
        <begin position="565"/>
        <end position="704"/>
    </location>
</feature>
<dbReference type="VEuPathDB" id="FungiDB:H257_02551"/>
<dbReference type="GeneID" id="20804547"/>
<reference evidence="2" key="1">
    <citation type="submission" date="2013-12" db="EMBL/GenBank/DDBJ databases">
        <title>The Genome Sequence of Aphanomyces astaci APO3.</title>
        <authorList>
            <consortium name="The Broad Institute Genomics Platform"/>
            <person name="Russ C."/>
            <person name="Tyler B."/>
            <person name="van West P."/>
            <person name="Dieguez-Uribeondo J."/>
            <person name="Young S.K."/>
            <person name="Zeng Q."/>
            <person name="Gargeya S."/>
            <person name="Fitzgerald M."/>
            <person name="Abouelleil A."/>
            <person name="Alvarado L."/>
            <person name="Chapman S.B."/>
            <person name="Gainer-Dewar J."/>
            <person name="Goldberg J."/>
            <person name="Griggs A."/>
            <person name="Gujja S."/>
            <person name="Hansen M."/>
            <person name="Howarth C."/>
            <person name="Imamovic A."/>
            <person name="Ireland A."/>
            <person name="Larimer J."/>
            <person name="McCowan C."/>
            <person name="Murphy C."/>
            <person name="Pearson M."/>
            <person name="Poon T.W."/>
            <person name="Priest M."/>
            <person name="Roberts A."/>
            <person name="Saif S."/>
            <person name="Shea T."/>
            <person name="Sykes S."/>
            <person name="Wortman J."/>
            <person name="Nusbaum C."/>
            <person name="Birren B."/>
        </authorList>
    </citation>
    <scope>NUCLEOTIDE SEQUENCE [LARGE SCALE GENOMIC DNA]</scope>
    <source>
        <strain evidence="2">APO3</strain>
    </source>
</reference>
<dbReference type="EMBL" id="KI913117">
    <property type="protein sequence ID" value="ETV86065.1"/>
    <property type="molecule type" value="Genomic_DNA"/>
</dbReference>
<accession>W4H252</accession>
<dbReference type="RefSeq" id="XP_009824537.1">
    <property type="nucleotide sequence ID" value="XM_009826235.1"/>
</dbReference>
<organism evidence="2">
    <name type="scientific">Aphanomyces astaci</name>
    <name type="common">Crayfish plague agent</name>
    <dbReference type="NCBI Taxonomy" id="112090"/>
    <lineage>
        <taxon>Eukaryota</taxon>
        <taxon>Sar</taxon>
        <taxon>Stramenopiles</taxon>
        <taxon>Oomycota</taxon>
        <taxon>Saprolegniomycetes</taxon>
        <taxon>Saprolegniales</taxon>
        <taxon>Verrucalvaceae</taxon>
        <taxon>Aphanomyces</taxon>
    </lineage>
</organism>
<evidence type="ECO:0000256" key="1">
    <source>
        <dbReference type="SAM" id="MobiDB-lite"/>
    </source>
</evidence>
<evidence type="ECO:0000313" key="2">
    <source>
        <dbReference type="EMBL" id="ETV86065.1"/>
    </source>
</evidence>
<proteinExistence type="predicted"/>
<dbReference type="OrthoDB" id="5876800at2759"/>
<name>W4H252_APHAT</name>
<feature type="region of interest" description="Disordered" evidence="1">
    <location>
        <begin position="894"/>
        <end position="938"/>
    </location>
</feature>
<evidence type="ECO:0008006" key="3">
    <source>
        <dbReference type="Google" id="ProtNLM"/>
    </source>
</evidence>